<dbReference type="EMBL" id="JBHTLN010000001">
    <property type="protein sequence ID" value="MFD1121324.1"/>
    <property type="molecule type" value="Genomic_DNA"/>
</dbReference>
<dbReference type="RefSeq" id="WP_379029945.1">
    <property type="nucleotide sequence ID" value="NZ_JBHTLN010000001.1"/>
</dbReference>
<dbReference type="InterPro" id="IPR002656">
    <property type="entry name" value="Acyl_transf_3_dom"/>
</dbReference>
<evidence type="ECO:0000313" key="3">
    <source>
        <dbReference type="EMBL" id="MFD1121324.1"/>
    </source>
</evidence>
<keyword evidence="3" id="KW-0808">Transferase</keyword>
<name>A0ABW3P5L9_9PROT</name>
<feature type="transmembrane region" description="Helical" evidence="1">
    <location>
        <begin position="256"/>
        <end position="276"/>
    </location>
</feature>
<evidence type="ECO:0000259" key="2">
    <source>
        <dbReference type="Pfam" id="PF01757"/>
    </source>
</evidence>
<reference evidence="4" key="1">
    <citation type="journal article" date="2019" name="Int. J. Syst. Evol. Microbiol.">
        <title>The Global Catalogue of Microorganisms (GCM) 10K type strain sequencing project: providing services to taxonomists for standard genome sequencing and annotation.</title>
        <authorList>
            <consortium name="The Broad Institute Genomics Platform"/>
            <consortium name="The Broad Institute Genome Sequencing Center for Infectious Disease"/>
            <person name="Wu L."/>
            <person name="Ma J."/>
        </authorList>
    </citation>
    <scope>NUCLEOTIDE SEQUENCE [LARGE SCALE GENOMIC DNA]</scope>
    <source>
        <strain evidence="4">CCUG 58411</strain>
    </source>
</reference>
<feature type="transmembrane region" description="Helical" evidence="1">
    <location>
        <begin position="42"/>
        <end position="65"/>
    </location>
</feature>
<dbReference type="Proteomes" id="UP001597206">
    <property type="component" value="Unassembled WGS sequence"/>
</dbReference>
<feature type="transmembrane region" description="Helical" evidence="1">
    <location>
        <begin position="152"/>
        <end position="172"/>
    </location>
</feature>
<dbReference type="PANTHER" id="PTHR23028:SF131">
    <property type="entry name" value="BLR2367 PROTEIN"/>
    <property type="match status" value="1"/>
</dbReference>
<evidence type="ECO:0000256" key="1">
    <source>
        <dbReference type="SAM" id="Phobius"/>
    </source>
</evidence>
<accession>A0ABW3P5L9</accession>
<feature type="transmembrane region" description="Helical" evidence="1">
    <location>
        <begin position="297"/>
        <end position="320"/>
    </location>
</feature>
<feature type="transmembrane region" description="Helical" evidence="1">
    <location>
        <begin position="177"/>
        <end position="195"/>
    </location>
</feature>
<keyword evidence="3" id="KW-0012">Acyltransferase</keyword>
<organism evidence="3 4">
    <name type="scientific">Methylophilus flavus</name>
    <dbReference type="NCBI Taxonomy" id="640084"/>
    <lineage>
        <taxon>Bacteria</taxon>
        <taxon>Pseudomonadati</taxon>
        <taxon>Pseudomonadota</taxon>
        <taxon>Betaproteobacteria</taxon>
        <taxon>Nitrosomonadales</taxon>
        <taxon>Methylophilaceae</taxon>
        <taxon>Methylophilus</taxon>
    </lineage>
</organism>
<sequence>MNQKINKKNKIDELESIRGLAALVVVMYHIPGWHPFLHHISFIRGGGLMVDLFFVLSGFVIFCAYGDRLESGAAFIKFQFLRLGRLYPVHLVFLLVYLLIETLKYILQTHYGIQSHSKAPFLQNDFAAFLREVFLVKAFWPNETAMAFNSPAWSISAEFYTYILFGLIVLYLNKFKLLIFTIISVVCIATLILYKPEEYNFMLRCLSGFFIGCLAANAVKRSNESSASTYGITLNAWLIPLSMFLIVWITSQSKGYFGISLLIYPLTALLIASITLSKQSVFKDILAHKSLVWLGTVSYSLYMSHGAVLWCFQQCLRVVFHRPELMVRDISTPQFHAAEAGFLMFAFIAICLLISQLTFMYIEKPFREKSRDFVNTSNY</sequence>
<evidence type="ECO:0000313" key="4">
    <source>
        <dbReference type="Proteomes" id="UP001597206"/>
    </source>
</evidence>
<dbReference type="InterPro" id="IPR050879">
    <property type="entry name" value="Acyltransferase_3"/>
</dbReference>
<feature type="transmembrane region" description="Helical" evidence="1">
    <location>
        <begin position="20"/>
        <end position="36"/>
    </location>
</feature>
<dbReference type="Pfam" id="PF01757">
    <property type="entry name" value="Acyl_transf_3"/>
    <property type="match status" value="1"/>
</dbReference>
<feature type="transmembrane region" description="Helical" evidence="1">
    <location>
        <begin position="231"/>
        <end position="250"/>
    </location>
</feature>
<protein>
    <submittedName>
        <fullName evidence="3">Acyltransferase family protein</fullName>
        <ecNumber evidence="3">2.3.-.-</ecNumber>
    </submittedName>
</protein>
<dbReference type="EC" id="2.3.-.-" evidence="3"/>
<proteinExistence type="predicted"/>
<keyword evidence="1" id="KW-0812">Transmembrane</keyword>
<feature type="transmembrane region" description="Helical" evidence="1">
    <location>
        <begin position="86"/>
        <end position="107"/>
    </location>
</feature>
<keyword evidence="1" id="KW-1133">Transmembrane helix</keyword>
<feature type="domain" description="Acyltransferase 3" evidence="2">
    <location>
        <begin position="12"/>
        <end position="354"/>
    </location>
</feature>
<feature type="transmembrane region" description="Helical" evidence="1">
    <location>
        <begin position="340"/>
        <end position="362"/>
    </location>
</feature>
<gene>
    <name evidence="3" type="ORF">ACFQ2T_02325</name>
</gene>
<comment type="caution">
    <text evidence="3">The sequence shown here is derived from an EMBL/GenBank/DDBJ whole genome shotgun (WGS) entry which is preliminary data.</text>
</comment>
<keyword evidence="1" id="KW-0472">Membrane</keyword>
<dbReference type="GO" id="GO:0016746">
    <property type="term" value="F:acyltransferase activity"/>
    <property type="evidence" value="ECO:0007669"/>
    <property type="project" value="UniProtKB-KW"/>
</dbReference>
<dbReference type="PANTHER" id="PTHR23028">
    <property type="entry name" value="ACETYLTRANSFERASE"/>
    <property type="match status" value="1"/>
</dbReference>
<keyword evidence="4" id="KW-1185">Reference proteome</keyword>